<proteinExistence type="predicted"/>
<dbReference type="EMBL" id="BQNB010017381">
    <property type="protein sequence ID" value="GJT62486.1"/>
    <property type="molecule type" value="Genomic_DNA"/>
</dbReference>
<comment type="caution">
    <text evidence="1">The sequence shown here is derived from an EMBL/GenBank/DDBJ whole genome shotgun (WGS) entry which is preliminary data.</text>
</comment>
<dbReference type="Proteomes" id="UP001151760">
    <property type="component" value="Unassembled WGS sequence"/>
</dbReference>
<evidence type="ECO:0000313" key="2">
    <source>
        <dbReference type="Proteomes" id="UP001151760"/>
    </source>
</evidence>
<evidence type="ECO:0000313" key="1">
    <source>
        <dbReference type="EMBL" id="GJT62486.1"/>
    </source>
</evidence>
<accession>A0ABQ5FGQ8</accession>
<reference evidence="1" key="2">
    <citation type="submission" date="2022-01" db="EMBL/GenBank/DDBJ databases">
        <authorList>
            <person name="Yamashiro T."/>
            <person name="Shiraishi A."/>
            <person name="Satake H."/>
            <person name="Nakayama K."/>
        </authorList>
    </citation>
    <scope>NUCLEOTIDE SEQUENCE</scope>
</reference>
<protein>
    <submittedName>
        <fullName evidence="1">Uncharacterized protein</fullName>
    </submittedName>
</protein>
<reference evidence="1" key="1">
    <citation type="journal article" date="2022" name="Int. J. Mol. Sci.">
        <title>Draft Genome of Tanacetum Coccineum: Genomic Comparison of Closely Related Tanacetum-Family Plants.</title>
        <authorList>
            <person name="Yamashiro T."/>
            <person name="Shiraishi A."/>
            <person name="Nakayama K."/>
            <person name="Satake H."/>
        </authorList>
    </citation>
    <scope>NUCLEOTIDE SEQUENCE</scope>
</reference>
<keyword evidence="2" id="KW-1185">Reference proteome</keyword>
<sequence>MAEGLSARMLMEHMDAQGAWVAMGPERQPDVAAGAPGVAQDAPAVDEGVQAVLVPVQAPQQPPPPPPPQLLPGLCHIQWTD</sequence>
<organism evidence="1 2">
    <name type="scientific">Tanacetum coccineum</name>
    <dbReference type="NCBI Taxonomy" id="301880"/>
    <lineage>
        <taxon>Eukaryota</taxon>
        <taxon>Viridiplantae</taxon>
        <taxon>Streptophyta</taxon>
        <taxon>Embryophyta</taxon>
        <taxon>Tracheophyta</taxon>
        <taxon>Spermatophyta</taxon>
        <taxon>Magnoliopsida</taxon>
        <taxon>eudicotyledons</taxon>
        <taxon>Gunneridae</taxon>
        <taxon>Pentapetalae</taxon>
        <taxon>asterids</taxon>
        <taxon>campanulids</taxon>
        <taxon>Asterales</taxon>
        <taxon>Asteraceae</taxon>
        <taxon>Asteroideae</taxon>
        <taxon>Anthemideae</taxon>
        <taxon>Anthemidinae</taxon>
        <taxon>Tanacetum</taxon>
    </lineage>
</organism>
<gene>
    <name evidence="1" type="ORF">Tco_1006019</name>
</gene>
<name>A0ABQ5FGQ8_9ASTR</name>